<sequence length="90" mass="9405">MLNPPCVAVDATVLKAFAFPLTVTELQFLVGGGVTLLLWGTGLLKAPRFTPSMLKSVLPLAVVHTLGNLMTNMSLGAVAVSFTHTIKVGV</sequence>
<protein>
    <submittedName>
        <fullName evidence="3">Phosphoenolpyruvate/phosphate translocator 1, chloroplastic</fullName>
    </submittedName>
</protein>
<feature type="transmembrane region" description="Helical" evidence="1">
    <location>
        <begin position="56"/>
        <end position="82"/>
    </location>
</feature>
<evidence type="ECO:0000313" key="4">
    <source>
        <dbReference type="Proteomes" id="UP000236333"/>
    </source>
</evidence>
<dbReference type="AlphaFoldDB" id="A0A2J8A048"/>
<gene>
    <name evidence="3" type="ORF">TSOC_007801</name>
</gene>
<keyword evidence="1" id="KW-0472">Membrane</keyword>
<keyword evidence="1" id="KW-0812">Transmembrane</keyword>
<dbReference type="EMBL" id="PGGS01000273">
    <property type="protein sequence ID" value="PNH05890.1"/>
    <property type="molecule type" value="Genomic_DNA"/>
</dbReference>
<dbReference type="OrthoDB" id="6418713at2759"/>
<name>A0A2J8A048_9CHLO</name>
<dbReference type="InterPro" id="IPR004853">
    <property type="entry name" value="Sugar_P_trans_dom"/>
</dbReference>
<comment type="caution">
    <text evidence="3">The sequence shown here is derived from an EMBL/GenBank/DDBJ whole genome shotgun (WGS) entry which is preliminary data.</text>
</comment>
<feature type="domain" description="Sugar phosphate transporter" evidence="2">
    <location>
        <begin position="11"/>
        <end position="87"/>
    </location>
</feature>
<feature type="transmembrane region" description="Helical" evidence="1">
    <location>
        <begin position="26"/>
        <end position="44"/>
    </location>
</feature>
<dbReference type="Proteomes" id="UP000236333">
    <property type="component" value="Unassembled WGS sequence"/>
</dbReference>
<keyword evidence="1" id="KW-1133">Transmembrane helix</keyword>
<proteinExistence type="predicted"/>
<evidence type="ECO:0000313" key="3">
    <source>
        <dbReference type="EMBL" id="PNH05890.1"/>
    </source>
</evidence>
<evidence type="ECO:0000256" key="1">
    <source>
        <dbReference type="SAM" id="Phobius"/>
    </source>
</evidence>
<reference evidence="3 4" key="1">
    <citation type="journal article" date="2017" name="Mol. Biol. Evol.">
        <title>The 4-celled Tetrabaena socialis nuclear genome reveals the essential components for genetic control of cell number at the origin of multicellularity in the volvocine lineage.</title>
        <authorList>
            <person name="Featherston J."/>
            <person name="Arakaki Y."/>
            <person name="Hanschen E.R."/>
            <person name="Ferris P.J."/>
            <person name="Michod R.E."/>
            <person name="Olson B.J.S.C."/>
            <person name="Nozaki H."/>
            <person name="Durand P.M."/>
        </authorList>
    </citation>
    <scope>NUCLEOTIDE SEQUENCE [LARGE SCALE GENOMIC DNA]</scope>
    <source>
        <strain evidence="3 4">NIES-571</strain>
    </source>
</reference>
<evidence type="ECO:0000259" key="2">
    <source>
        <dbReference type="Pfam" id="PF03151"/>
    </source>
</evidence>
<organism evidence="3 4">
    <name type="scientific">Tetrabaena socialis</name>
    <dbReference type="NCBI Taxonomy" id="47790"/>
    <lineage>
        <taxon>Eukaryota</taxon>
        <taxon>Viridiplantae</taxon>
        <taxon>Chlorophyta</taxon>
        <taxon>core chlorophytes</taxon>
        <taxon>Chlorophyceae</taxon>
        <taxon>CS clade</taxon>
        <taxon>Chlamydomonadales</taxon>
        <taxon>Tetrabaenaceae</taxon>
        <taxon>Tetrabaena</taxon>
    </lineage>
</organism>
<keyword evidence="4" id="KW-1185">Reference proteome</keyword>
<accession>A0A2J8A048</accession>
<dbReference type="Pfam" id="PF03151">
    <property type="entry name" value="TPT"/>
    <property type="match status" value="1"/>
</dbReference>
<keyword evidence="3" id="KW-0670">Pyruvate</keyword>